<dbReference type="Proteomes" id="UP000691718">
    <property type="component" value="Unassembled WGS sequence"/>
</dbReference>
<dbReference type="AlphaFoldDB" id="A0A8S3WYA8"/>
<keyword evidence="3" id="KW-1185">Reference proteome</keyword>
<protein>
    <submittedName>
        <fullName evidence="2">(apollo) hypothetical protein</fullName>
    </submittedName>
</protein>
<gene>
    <name evidence="2" type="ORF">PAPOLLO_LOCUS11424</name>
</gene>
<proteinExistence type="predicted"/>
<evidence type="ECO:0000256" key="1">
    <source>
        <dbReference type="SAM" id="Phobius"/>
    </source>
</evidence>
<keyword evidence="1" id="KW-0812">Transmembrane</keyword>
<name>A0A8S3WYA8_PARAO</name>
<feature type="transmembrane region" description="Helical" evidence="1">
    <location>
        <begin position="51"/>
        <end position="74"/>
    </location>
</feature>
<dbReference type="EMBL" id="CAJQZP010000832">
    <property type="protein sequence ID" value="CAG4987268.1"/>
    <property type="molecule type" value="Genomic_DNA"/>
</dbReference>
<comment type="caution">
    <text evidence="2">The sequence shown here is derived from an EMBL/GenBank/DDBJ whole genome shotgun (WGS) entry which is preliminary data.</text>
</comment>
<organism evidence="2 3">
    <name type="scientific">Parnassius apollo</name>
    <name type="common">Apollo butterfly</name>
    <name type="synonym">Papilio apollo</name>
    <dbReference type="NCBI Taxonomy" id="110799"/>
    <lineage>
        <taxon>Eukaryota</taxon>
        <taxon>Metazoa</taxon>
        <taxon>Ecdysozoa</taxon>
        <taxon>Arthropoda</taxon>
        <taxon>Hexapoda</taxon>
        <taxon>Insecta</taxon>
        <taxon>Pterygota</taxon>
        <taxon>Neoptera</taxon>
        <taxon>Endopterygota</taxon>
        <taxon>Lepidoptera</taxon>
        <taxon>Glossata</taxon>
        <taxon>Ditrysia</taxon>
        <taxon>Papilionoidea</taxon>
        <taxon>Papilionidae</taxon>
        <taxon>Parnassiinae</taxon>
        <taxon>Parnassini</taxon>
        <taxon>Parnassius</taxon>
        <taxon>Parnassius</taxon>
    </lineage>
</organism>
<sequence>MPRRTRRLVEKKIEKYLFVDIPSGNESICSYEDDKEEAENQPNPMVLSDLIGVQIALCLAGHNGILILQSLIIMPRRTRRLGEKEIEKYLFEDIPSGNESICSYEDHKEEAENQPNPTVLSDLIGVQIALCLAGHNGILILQSLIITAVLFTPRPRQADSERIQARSILEPTGTS</sequence>
<evidence type="ECO:0000313" key="2">
    <source>
        <dbReference type="EMBL" id="CAG4987268.1"/>
    </source>
</evidence>
<dbReference type="OrthoDB" id="7460745at2759"/>
<accession>A0A8S3WYA8</accession>
<reference evidence="2" key="1">
    <citation type="submission" date="2021-04" db="EMBL/GenBank/DDBJ databases">
        <authorList>
            <person name="Tunstrom K."/>
        </authorList>
    </citation>
    <scope>NUCLEOTIDE SEQUENCE</scope>
</reference>
<keyword evidence="1" id="KW-0472">Membrane</keyword>
<keyword evidence="1" id="KW-1133">Transmembrane helix</keyword>
<evidence type="ECO:0000313" key="3">
    <source>
        <dbReference type="Proteomes" id="UP000691718"/>
    </source>
</evidence>